<gene>
    <name evidence="1" type="ORF">R3Q15_22410</name>
</gene>
<protein>
    <submittedName>
        <fullName evidence="1">Uncharacterized protein</fullName>
    </submittedName>
</protein>
<proteinExistence type="predicted"/>
<organism evidence="1 2">
    <name type="scientific">Gordonia amicalis</name>
    <dbReference type="NCBI Taxonomy" id="89053"/>
    <lineage>
        <taxon>Bacteria</taxon>
        <taxon>Bacillati</taxon>
        <taxon>Actinomycetota</taxon>
        <taxon>Actinomycetes</taxon>
        <taxon>Mycobacteriales</taxon>
        <taxon>Gordoniaceae</taxon>
        <taxon>Gordonia</taxon>
    </lineage>
</organism>
<comment type="caution">
    <text evidence="1">The sequence shown here is derived from an EMBL/GenBank/DDBJ whole genome shotgun (WGS) entry which is preliminary data.</text>
</comment>
<dbReference type="Gene3D" id="1.10.10.60">
    <property type="entry name" value="Homeodomain-like"/>
    <property type="match status" value="2"/>
</dbReference>
<dbReference type="RefSeq" id="WP_317510396.1">
    <property type="nucleotide sequence ID" value="NZ_JAWLKH010000039.1"/>
</dbReference>
<name>A0AAE4R7C5_9ACTN</name>
<accession>A0AAE4R7C5</accession>
<dbReference type="Proteomes" id="UP001185922">
    <property type="component" value="Unassembled WGS sequence"/>
</dbReference>
<reference evidence="1" key="1">
    <citation type="submission" date="2023-10" db="EMBL/GenBank/DDBJ databases">
        <title>Development of a sustainable strategy for remediation of hydrocarbon-contaminated territories based on the waste exchange concept.</title>
        <authorList>
            <person name="Krivoruchko A."/>
        </authorList>
    </citation>
    <scope>NUCLEOTIDE SEQUENCE</scope>
    <source>
        <strain evidence="1">IEGM 1279</strain>
    </source>
</reference>
<evidence type="ECO:0000313" key="1">
    <source>
        <dbReference type="EMBL" id="MDV6314588.1"/>
    </source>
</evidence>
<evidence type="ECO:0000313" key="2">
    <source>
        <dbReference type="Proteomes" id="UP001185922"/>
    </source>
</evidence>
<dbReference type="EMBL" id="JAWLKH010000039">
    <property type="protein sequence ID" value="MDV6314588.1"/>
    <property type="molecule type" value="Genomic_DNA"/>
</dbReference>
<dbReference type="AlphaFoldDB" id="A0AAE4R7C5"/>
<sequence length="142" mass="15860">MVRLRESLSSQTDEFARLDAAVTAVPVVDVDVVEPPARTADPIRQQRRLSPQQVAQLVSDYRAGATTRDLAVKYNIHRMTVTNHLQRSDQPTRSNRAFEGARLERLIADYQSGRSTEALGRQYGVAGSTVARTLRRNGITLR</sequence>